<feature type="transmembrane region" description="Helical" evidence="1">
    <location>
        <begin position="105"/>
        <end position="130"/>
    </location>
</feature>
<evidence type="ECO:0000313" key="2">
    <source>
        <dbReference type="EMBL" id="CAF1357293.1"/>
    </source>
</evidence>
<keyword evidence="4" id="KW-1185">Reference proteome</keyword>
<keyword evidence="1" id="KW-1133">Transmembrane helix</keyword>
<sequence length="191" mass="21165">MRSEQGGEAVTVMCGIPITDNKILSVPIDRSEIKQTRCILLTIISISFGLAIIHTIYSFAWFACDNSPKQSQQDESLLISLLSLLFFGFGLYVTHNYCRLGLYMFAWSGIAVLIGSGVCILHLIVGIMTLVPVYHATNNKDFVINTLMLLLMIAVLHLSAFVVTLIVIKLAFKLAKLIDANENLIIDLFKV</sequence>
<keyword evidence="1" id="KW-0472">Membrane</keyword>
<comment type="caution">
    <text evidence="3">The sequence shown here is derived from an EMBL/GenBank/DDBJ whole genome shotgun (WGS) entry which is preliminary data.</text>
</comment>
<evidence type="ECO:0000313" key="4">
    <source>
        <dbReference type="Proteomes" id="UP000663828"/>
    </source>
</evidence>
<feature type="transmembrane region" description="Helical" evidence="1">
    <location>
        <begin position="38"/>
        <end position="57"/>
    </location>
</feature>
<evidence type="ECO:0000313" key="3">
    <source>
        <dbReference type="EMBL" id="CAF1441494.1"/>
    </source>
</evidence>
<proteinExistence type="predicted"/>
<reference evidence="3" key="1">
    <citation type="submission" date="2021-02" db="EMBL/GenBank/DDBJ databases">
        <authorList>
            <person name="Nowell W R."/>
        </authorList>
    </citation>
    <scope>NUCLEOTIDE SEQUENCE</scope>
</reference>
<feature type="transmembrane region" description="Helical" evidence="1">
    <location>
        <begin position="77"/>
        <end position="93"/>
    </location>
</feature>
<feature type="transmembrane region" description="Helical" evidence="1">
    <location>
        <begin position="142"/>
        <end position="168"/>
    </location>
</feature>
<keyword evidence="1" id="KW-0812">Transmembrane</keyword>
<dbReference type="Proteomes" id="UP000663828">
    <property type="component" value="Unassembled WGS sequence"/>
</dbReference>
<protein>
    <submittedName>
        <fullName evidence="3">Uncharacterized protein</fullName>
    </submittedName>
</protein>
<organism evidence="3 4">
    <name type="scientific">Adineta ricciae</name>
    <name type="common">Rotifer</name>
    <dbReference type="NCBI Taxonomy" id="249248"/>
    <lineage>
        <taxon>Eukaryota</taxon>
        <taxon>Metazoa</taxon>
        <taxon>Spiralia</taxon>
        <taxon>Gnathifera</taxon>
        <taxon>Rotifera</taxon>
        <taxon>Eurotatoria</taxon>
        <taxon>Bdelloidea</taxon>
        <taxon>Adinetida</taxon>
        <taxon>Adinetidae</taxon>
        <taxon>Adineta</taxon>
    </lineage>
</organism>
<dbReference type="EMBL" id="CAJNOR010003720">
    <property type="protein sequence ID" value="CAF1441494.1"/>
    <property type="molecule type" value="Genomic_DNA"/>
</dbReference>
<dbReference type="EMBL" id="CAJNOJ010000270">
    <property type="protein sequence ID" value="CAF1357293.1"/>
    <property type="molecule type" value="Genomic_DNA"/>
</dbReference>
<dbReference type="Proteomes" id="UP000663852">
    <property type="component" value="Unassembled WGS sequence"/>
</dbReference>
<name>A0A815P1J1_ADIRI</name>
<gene>
    <name evidence="2" type="ORF">EDS130_LOCUS33614</name>
    <name evidence="3" type="ORF">XAT740_LOCUS36349</name>
</gene>
<accession>A0A815P1J1</accession>
<dbReference type="AlphaFoldDB" id="A0A815P1J1"/>
<evidence type="ECO:0000256" key="1">
    <source>
        <dbReference type="SAM" id="Phobius"/>
    </source>
</evidence>